<dbReference type="GO" id="GO:0005829">
    <property type="term" value="C:cytosol"/>
    <property type="evidence" value="ECO:0007669"/>
    <property type="project" value="TreeGrafter"/>
</dbReference>
<dbReference type="Proteomes" id="UP000694389">
    <property type="component" value="Unassembled WGS sequence"/>
</dbReference>
<evidence type="ECO:0000256" key="10">
    <source>
        <dbReference type="ARBA" id="ARBA00023115"/>
    </source>
</evidence>
<name>A0A8C4F7G7_DICLA</name>
<evidence type="ECO:0000256" key="1">
    <source>
        <dbReference type="ARBA" id="ARBA00001928"/>
    </source>
</evidence>
<dbReference type="GeneTree" id="ENSGT00390000011776"/>
<evidence type="ECO:0000256" key="2">
    <source>
        <dbReference type="ARBA" id="ARBA00002587"/>
    </source>
</evidence>
<keyword evidence="10" id="KW-0620">Polyamine biosynthesis</keyword>
<dbReference type="SUPFAM" id="SSF56276">
    <property type="entry name" value="S-adenosylmethionine decarboxylase"/>
    <property type="match status" value="1"/>
</dbReference>
<dbReference type="PANTHER" id="PTHR11570">
    <property type="entry name" value="S-ADENOSYLMETHIONINE DECARBOXYLASE"/>
    <property type="match status" value="1"/>
</dbReference>
<dbReference type="InterPro" id="IPR001985">
    <property type="entry name" value="S-AdoMet_decarboxylase_euk"/>
</dbReference>
<evidence type="ECO:0000256" key="15">
    <source>
        <dbReference type="ARBA" id="ARBA00048112"/>
    </source>
</evidence>
<dbReference type="InterPro" id="IPR018166">
    <property type="entry name" value="S-AdoMet_deCO2ase_CS"/>
</dbReference>
<dbReference type="Pfam" id="PF01536">
    <property type="entry name" value="SAM_decarbox"/>
    <property type="match status" value="1"/>
</dbReference>
<dbReference type="NCBIfam" id="TIGR00535">
    <property type="entry name" value="SAM_DCase"/>
    <property type="match status" value="1"/>
</dbReference>
<evidence type="ECO:0000256" key="3">
    <source>
        <dbReference type="ARBA" id="ARBA00004911"/>
    </source>
</evidence>
<keyword evidence="7" id="KW-0210">Decarboxylase</keyword>
<comment type="function">
    <text evidence="2">Essential for biosynthesis of the polyamines spermidine and spermine. Promotes maintenance and self-renewal of embryonic stem cells, by maintaining spermine levels.</text>
</comment>
<evidence type="ECO:0000256" key="14">
    <source>
        <dbReference type="ARBA" id="ARBA00023317"/>
    </source>
</evidence>
<comment type="pathway">
    <text evidence="3">Amine and polyamine biosynthesis; S-adenosylmethioninamine biosynthesis; S-adenosylmethioninamine from S-adenosyl-L-methionine: step 1/1.</text>
</comment>
<dbReference type="PROSITE" id="PS01336">
    <property type="entry name" value="ADOMETDC"/>
    <property type="match status" value="1"/>
</dbReference>
<keyword evidence="14" id="KW-0670">Pyruvate</keyword>
<evidence type="ECO:0000256" key="11">
    <source>
        <dbReference type="ARBA" id="ARBA00023145"/>
    </source>
</evidence>
<evidence type="ECO:0000256" key="8">
    <source>
        <dbReference type="ARBA" id="ARBA00022813"/>
    </source>
</evidence>
<dbReference type="AlphaFoldDB" id="A0A8C4F7G7"/>
<dbReference type="GO" id="GO:0004014">
    <property type="term" value="F:adenosylmethionine decarboxylase activity"/>
    <property type="evidence" value="ECO:0007669"/>
    <property type="project" value="UniProtKB-EC"/>
</dbReference>
<dbReference type="PANTHER" id="PTHR11570:SF0">
    <property type="entry name" value="S-ADENOSYLMETHIONINE DECARBOXYLASE PROENZYME"/>
    <property type="match status" value="1"/>
</dbReference>
<keyword evidence="12" id="KW-0456">Lyase</keyword>
<evidence type="ECO:0000256" key="4">
    <source>
        <dbReference type="ARBA" id="ARBA00008466"/>
    </source>
</evidence>
<accession>A0A8C4F7G7</accession>
<comment type="catalytic activity">
    <reaction evidence="15">
        <text>S-adenosyl-L-methionine + H(+) = S-adenosyl 3-(methylsulfanyl)propylamine + CO2</text>
        <dbReference type="Rhea" id="RHEA:15981"/>
        <dbReference type="ChEBI" id="CHEBI:15378"/>
        <dbReference type="ChEBI" id="CHEBI:16526"/>
        <dbReference type="ChEBI" id="CHEBI:57443"/>
        <dbReference type="ChEBI" id="CHEBI:59789"/>
        <dbReference type="EC" id="4.1.1.50"/>
    </reaction>
</comment>
<dbReference type="InterPro" id="IPR016067">
    <property type="entry name" value="S-AdoMet_deCO2ase_core"/>
</dbReference>
<keyword evidence="6" id="KW-0949">S-adenosyl-L-methionine</keyword>
<comment type="similarity">
    <text evidence="4">Belongs to the eukaryotic AdoMetDC family.</text>
</comment>
<evidence type="ECO:0000256" key="5">
    <source>
        <dbReference type="ARBA" id="ARBA00012357"/>
    </source>
</evidence>
<dbReference type="GO" id="GO:0006597">
    <property type="term" value="P:spermine biosynthetic process"/>
    <property type="evidence" value="ECO:0007669"/>
    <property type="project" value="InterPro"/>
</dbReference>
<protein>
    <recommendedName>
        <fullName evidence="5">adenosylmethionine decarboxylase</fullName>
        <ecNumber evidence="5">4.1.1.50</ecNumber>
    </recommendedName>
</protein>
<evidence type="ECO:0000256" key="12">
    <source>
        <dbReference type="ARBA" id="ARBA00023239"/>
    </source>
</evidence>
<evidence type="ECO:0000313" key="16">
    <source>
        <dbReference type="Ensembl" id="ENSDLAP00005028635.2"/>
    </source>
</evidence>
<proteinExistence type="inferred from homology"/>
<dbReference type="EC" id="4.1.1.50" evidence="5"/>
<organism evidence="16 17">
    <name type="scientific">Dicentrarchus labrax</name>
    <name type="common">European seabass</name>
    <name type="synonym">Morone labrax</name>
    <dbReference type="NCBI Taxonomy" id="13489"/>
    <lineage>
        <taxon>Eukaryota</taxon>
        <taxon>Metazoa</taxon>
        <taxon>Chordata</taxon>
        <taxon>Craniata</taxon>
        <taxon>Vertebrata</taxon>
        <taxon>Euteleostomi</taxon>
        <taxon>Actinopterygii</taxon>
        <taxon>Neopterygii</taxon>
        <taxon>Teleostei</taxon>
        <taxon>Neoteleostei</taxon>
        <taxon>Acanthomorphata</taxon>
        <taxon>Eupercaria</taxon>
        <taxon>Moronidae</taxon>
        <taxon>Dicentrarchus</taxon>
    </lineage>
</organism>
<dbReference type="InterPro" id="IPR048283">
    <property type="entry name" value="AdoMetDC-like"/>
</dbReference>
<evidence type="ECO:0000256" key="9">
    <source>
        <dbReference type="ARBA" id="ARBA00023066"/>
    </source>
</evidence>
<evidence type="ECO:0000256" key="13">
    <source>
        <dbReference type="ARBA" id="ARBA00023270"/>
    </source>
</evidence>
<reference evidence="16" key="2">
    <citation type="submission" date="2025-09" db="UniProtKB">
        <authorList>
            <consortium name="Ensembl"/>
        </authorList>
    </citation>
    <scope>IDENTIFICATION</scope>
</reference>
<dbReference type="FunFam" id="3.60.90.10:FF:000003">
    <property type="entry name" value="S-adenosylmethionine decarboxylase proenzyme"/>
    <property type="match status" value="1"/>
</dbReference>
<evidence type="ECO:0000256" key="6">
    <source>
        <dbReference type="ARBA" id="ARBA00022691"/>
    </source>
</evidence>
<sequence length="433" mass="49457">MEDNGAHFFEGTEKLLEVWFSRQDETKGTGDLRTIPRFEWDKLLENVHCLIISVTKSDKQEAYILSESSMFVSKRRFILKTCGTTLLLQALVPLLELAREYCGFDAIENFFYSRKNFMKPTHQEFPHRNFQEEVDFLSQIFPNGAAYCMGRLNSDCWYLFTLDLPEYWENKHADQTLEVLMSDLDPAIMDQFYMKDGVSASDVTRMSGIRDLIPGSVIDATMFNPCGYSMNGMKTDGTYWTIHITPEPEFSYVSFETNLSQTSYDDLVRKVVEVFKPGKFVTTLFVNQSSKCRSVFSSAQKLEGYKRLDRQLAQFNDYNFVFTSYAQNQSSSSSLLPPFCCCRRPESAGADAVASPSLTSSLSCLRCCTCDLDLLHESSFLCFDILAHSCCDLEVHVEELNTLCLRLSTCAQYDGPFLQVSPLIPHRQGFRPH</sequence>
<dbReference type="Ensembl" id="ENSDLAT00005030555.2">
    <property type="protein sequence ID" value="ENSDLAP00005028635.2"/>
    <property type="gene ID" value="ENSDLAG00005012779.2"/>
</dbReference>
<comment type="cofactor">
    <cofactor evidence="1">
        <name>pyruvate</name>
        <dbReference type="ChEBI" id="CHEBI:15361"/>
    </cofactor>
</comment>
<keyword evidence="9" id="KW-0745">Spermidine biosynthesis</keyword>
<dbReference type="UniPathway" id="UPA00331">
    <property type="reaction ID" value="UER00451"/>
</dbReference>
<keyword evidence="17" id="KW-1185">Reference proteome</keyword>
<keyword evidence="8" id="KW-0068">Autocatalytic cleavage</keyword>
<dbReference type="Gene3D" id="3.60.90.10">
    <property type="entry name" value="S-adenosylmethionine decarboxylase"/>
    <property type="match status" value="1"/>
</dbReference>
<keyword evidence="11" id="KW-0865">Zymogen</keyword>
<evidence type="ECO:0000313" key="17">
    <source>
        <dbReference type="Proteomes" id="UP000694389"/>
    </source>
</evidence>
<reference evidence="16" key="1">
    <citation type="submission" date="2025-08" db="UniProtKB">
        <authorList>
            <consortium name="Ensembl"/>
        </authorList>
    </citation>
    <scope>IDENTIFICATION</scope>
</reference>
<evidence type="ECO:0000256" key="7">
    <source>
        <dbReference type="ARBA" id="ARBA00022793"/>
    </source>
</evidence>
<keyword evidence="13" id="KW-0704">Schiff base</keyword>
<dbReference type="GO" id="GO:0008295">
    <property type="term" value="P:spermidine biosynthetic process"/>
    <property type="evidence" value="ECO:0007669"/>
    <property type="project" value="UniProtKB-KW"/>
</dbReference>